<dbReference type="EC" id="1.1.1.22" evidence="3 8"/>
<dbReference type="PIRSF" id="PIRSF500134">
    <property type="entry name" value="UDPglc_DH_bac"/>
    <property type="match status" value="1"/>
</dbReference>
<comment type="pathway">
    <text evidence="1">Nucleotide-sugar biosynthesis; UDP-alpha-D-glucuronate biosynthesis; UDP-alpha-D-glucuronate from UDP-alpha-D-glucose: step 1/1.</text>
</comment>
<dbReference type="InterPro" id="IPR001732">
    <property type="entry name" value="UDP-Glc/GDP-Man_DH_N"/>
</dbReference>
<evidence type="ECO:0000256" key="2">
    <source>
        <dbReference type="ARBA" id="ARBA00006601"/>
    </source>
</evidence>
<evidence type="ECO:0000259" key="9">
    <source>
        <dbReference type="SMART" id="SM00984"/>
    </source>
</evidence>
<keyword evidence="11" id="KW-1185">Reference proteome</keyword>
<dbReference type="SMART" id="SM00984">
    <property type="entry name" value="UDPG_MGDP_dh_C"/>
    <property type="match status" value="1"/>
</dbReference>
<dbReference type="PROSITE" id="PS51257">
    <property type="entry name" value="PROKAR_LIPOPROTEIN"/>
    <property type="match status" value="1"/>
</dbReference>
<reference evidence="10" key="1">
    <citation type="submission" date="2022-08" db="EMBL/GenBank/DDBJ databases">
        <title>Catabolic pathway analysis in culturable SAR92 clade bacteria reveals their overlooked roles in DMSP degradation in coastal seas.</title>
        <authorList>
            <person name="He X."/>
            <person name="Zhang X."/>
            <person name="Zhang Y."/>
        </authorList>
    </citation>
    <scope>NUCLEOTIDE SEQUENCE</scope>
    <source>
        <strain evidence="10">H455</strain>
    </source>
</reference>
<evidence type="ECO:0000256" key="1">
    <source>
        <dbReference type="ARBA" id="ARBA00004701"/>
    </source>
</evidence>
<dbReference type="PANTHER" id="PTHR43750:SF3">
    <property type="entry name" value="UDP-GLUCOSE 6-DEHYDROGENASE TUAD"/>
    <property type="match status" value="1"/>
</dbReference>
<comment type="similarity">
    <text evidence="2 8">Belongs to the UDP-glucose/GDP-mannose dehydrogenase family.</text>
</comment>
<dbReference type="Pfam" id="PF03721">
    <property type="entry name" value="UDPG_MGDP_dh_N"/>
    <property type="match status" value="1"/>
</dbReference>
<evidence type="ECO:0000313" key="11">
    <source>
        <dbReference type="Proteomes" id="UP001059934"/>
    </source>
</evidence>
<dbReference type="InterPro" id="IPR028357">
    <property type="entry name" value="UDPglc_DH_bac"/>
</dbReference>
<dbReference type="EMBL" id="CP103416">
    <property type="protein sequence ID" value="UVW34403.1"/>
    <property type="molecule type" value="Genomic_DNA"/>
</dbReference>
<evidence type="ECO:0000256" key="6">
    <source>
        <dbReference type="ARBA" id="ARBA00023027"/>
    </source>
</evidence>
<dbReference type="SUPFAM" id="SSF52413">
    <property type="entry name" value="UDP-glucose/GDP-mannose dehydrogenase C-terminal domain"/>
    <property type="match status" value="1"/>
</dbReference>
<gene>
    <name evidence="10" type="ORF">NYF23_10310</name>
</gene>
<keyword evidence="6 8" id="KW-0520">NAD</keyword>
<dbReference type="SUPFAM" id="SSF51735">
    <property type="entry name" value="NAD(P)-binding Rossmann-fold domains"/>
    <property type="match status" value="1"/>
</dbReference>
<dbReference type="Gene3D" id="3.40.50.720">
    <property type="entry name" value="NAD(P)-binding Rossmann-like Domain"/>
    <property type="match status" value="2"/>
</dbReference>
<keyword evidence="5 8" id="KW-0560">Oxidoreductase</keyword>
<evidence type="ECO:0000256" key="4">
    <source>
        <dbReference type="ARBA" id="ARBA00015132"/>
    </source>
</evidence>
<evidence type="ECO:0000256" key="3">
    <source>
        <dbReference type="ARBA" id="ARBA00012954"/>
    </source>
</evidence>
<dbReference type="SUPFAM" id="SSF48179">
    <property type="entry name" value="6-phosphogluconate dehydrogenase C-terminal domain-like"/>
    <property type="match status" value="1"/>
</dbReference>
<accession>A0ABY5TKM8</accession>
<evidence type="ECO:0000256" key="5">
    <source>
        <dbReference type="ARBA" id="ARBA00023002"/>
    </source>
</evidence>
<evidence type="ECO:0000256" key="8">
    <source>
        <dbReference type="PIRNR" id="PIRNR000124"/>
    </source>
</evidence>
<evidence type="ECO:0000256" key="7">
    <source>
        <dbReference type="ARBA" id="ARBA00047473"/>
    </source>
</evidence>
<dbReference type="Proteomes" id="UP001059934">
    <property type="component" value="Chromosome"/>
</dbReference>
<sequence length="473" mass="51436">MKITIFGSGYVGLVTGACFANVGNQVVCVDIDQAKVDALNAGQVPIYEPGLESYLSGSLADGNIKFTTDAAMAVQHAEMIFIGVGTPANEDGSADLQYVLNVASTIGEHMDGFKVVVNKSTVPVGSADSVAQQIQRALDKRNVDWDFSVASNPEFLKEGAALADFTRPDRIIVGTDSARVEEMMHELYAPYNRQRDKLIFMDVRSAELTKYAANSMLATKISFINEIANIAELVGADIEQVRIGMGSDARIGYSFIYPGCGFGGSCFPKDLRAMEATAINAGYRPKLLSAVTAVNDEQKHRLFDKLSNYFNGDLRGKTVALWGLAFKPGTDDMREAPSRLLMEALWRQGGSVRAYDPHAMEATQSIYGVRDDLLLCGTKEAALRGADVLVVCTEWKPFWSPNFSEIKAALTYPVIFDGRNLYDPKRLQEHGLQYFAIGRQNHIQSGETAVGDQLANASGAPVEILKADNIVLS</sequence>
<dbReference type="InterPro" id="IPR036291">
    <property type="entry name" value="NAD(P)-bd_dom_sf"/>
</dbReference>
<dbReference type="NCBIfam" id="TIGR03026">
    <property type="entry name" value="NDP-sugDHase"/>
    <property type="match status" value="1"/>
</dbReference>
<dbReference type="Pfam" id="PF00984">
    <property type="entry name" value="UDPG_MGDP_dh"/>
    <property type="match status" value="1"/>
</dbReference>
<dbReference type="PANTHER" id="PTHR43750">
    <property type="entry name" value="UDP-GLUCOSE 6-DEHYDROGENASE TUAD"/>
    <property type="match status" value="1"/>
</dbReference>
<organism evidence="10 11">
    <name type="scientific">SAR92 clade bacterium H455</name>
    <dbReference type="NCBI Taxonomy" id="2974818"/>
    <lineage>
        <taxon>Bacteria</taxon>
        <taxon>Pseudomonadati</taxon>
        <taxon>Pseudomonadota</taxon>
        <taxon>Gammaproteobacteria</taxon>
        <taxon>Cellvibrionales</taxon>
        <taxon>Porticoccaceae</taxon>
        <taxon>SAR92 clade</taxon>
    </lineage>
</organism>
<protein>
    <recommendedName>
        <fullName evidence="4 8">UDP-glucose 6-dehydrogenase</fullName>
        <ecNumber evidence="3 8">1.1.1.22</ecNumber>
    </recommendedName>
</protein>
<name>A0ABY5TKM8_9GAMM</name>
<dbReference type="InterPro" id="IPR036220">
    <property type="entry name" value="UDP-Glc/GDP-Man_DH_C_sf"/>
</dbReference>
<proteinExistence type="inferred from homology"/>
<dbReference type="InterPro" id="IPR014027">
    <property type="entry name" value="UDP-Glc/GDP-Man_DH_C"/>
</dbReference>
<dbReference type="InterPro" id="IPR008927">
    <property type="entry name" value="6-PGluconate_DH-like_C_sf"/>
</dbReference>
<feature type="domain" description="UDP-glucose/GDP-mannose dehydrogenase C-terminal" evidence="9">
    <location>
        <begin position="320"/>
        <end position="424"/>
    </location>
</feature>
<dbReference type="InterPro" id="IPR014026">
    <property type="entry name" value="UDP-Glc/GDP-Man_DH_dimer"/>
</dbReference>
<dbReference type="InterPro" id="IPR017476">
    <property type="entry name" value="UDP-Glc/GDP-Man"/>
</dbReference>
<evidence type="ECO:0000313" key="10">
    <source>
        <dbReference type="EMBL" id="UVW34403.1"/>
    </source>
</evidence>
<comment type="catalytic activity">
    <reaction evidence="7 8">
        <text>UDP-alpha-D-glucose + 2 NAD(+) + H2O = UDP-alpha-D-glucuronate + 2 NADH + 3 H(+)</text>
        <dbReference type="Rhea" id="RHEA:23596"/>
        <dbReference type="ChEBI" id="CHEBI:15377"/>
        <dbReference type="ChEBI" id="CHEBI:15378"/>
        <dbReference type="ChEBI" id="CHEBI:57540"/>
        <dbReference type="ChEBI" id="CHEBI:57945"/>
        <dbReference type="ChEBI" id="CHEBI:58052"/>
        <dbReference type="ChEBI" id="CHEBI:58885"/>
        <dbReference type="EC" id="1.1.1.22"/>
    </reaction>
</comment>
<dbReference type="Pfam" id="PF03720">
    <property type="entry name" value="UDPG_MGDP_dh_C"/>
    <property type="match status" value="1"/>
</dbReference>
<dbReference type="PIRSF" id="PIRSF000124">
    <property type="entry name" value="UDPglc_GDPman_dh"/>
    <property type="match status" value="1"/>
</dbReference>
<dbReference type="Gene3D" id="1.20.5.100">
    <property type="entry name" value="Cytochrome c1, transmembrane anchor, C-terminal"/>
    <property type="match status" value="1"/>
</dbReference>